<proteinExistence type="predicted"/>
<keyword evidence="2" id="KW-1185">Reference proteome</keyword>
<evidence type="ECO:0000313" key="1">
    <source>
        <dbReference type="EMBL" id="KZM72225.1"/>
    </source>
</evidence>
<dbReference type="Proteomes" id="UP000076512">
    <property type="component" value="Unassembled WGS sequence"/>
</dbReference>
<comment type="caution">
    <text evidence="1">The sequence shown here is derived from an EMBL/GenBank/DDBJ whole genome shotgun (WGS) entry which is preliminary data.</text>
</comment>
<gene>
    <name evidence="1" type="ORF">AWN90_36730</name>
</gene>
<accession>A0A164LBJ5</accession>
<dbReference type="EMBL" id="LWGR01000009">
    <property type="protein sequence ID" value="KZM72225.1"/>
    <property type="molecule type" value="Genomic_DNA"/>
</dbReference>
<sequence>MRDTPTAVGYLRTDISGQHQQWDETRMRNRAARLGYKLAKTVAFSNRQDQPIEKLVETVRKVGAEAVFVPGPQHFEGQRIPVEIVQIADVVTVDPEGTYARRATGDVPDLNETQR</sequence>
<evidence type="ECO:0000313" key="2">
    <source>
        <dbReference type="Proteomes" id="UP000076512"/>
    </source>
</evidence>
<reference evidence="1 2" key="1">
    <citation type="submission" date="2016-04" db="EMBL/GenBank/DDBJ databases">
        <authorList>
            <person name="Evans L.H."/>
            <person name="Alamgir A."/>
            <person name="Owens N."/>
            <person name="Weber N.D."/>
            <person name="Virtaneva K."/>
            <person name="Barbian K."/>
            <person name="Babar A."/>
            <person name="Rosenke K."/>
        </authorList>
    </citation>
    <scope>NUCLEOTIDE SEQUENCE [LARGE SCALE GENOMIC DNA]</scope>
    <source>
        <strain evidence="1 2">IFM 0406</strain>
    </source>
</reference>
<dbReference type="AlphaFoldDB" id="A0A164LBJ5"/>
<organism evidence="1 2">
    <name type="scientific">Nocardia terpenica</name>
    <dbReference type="NCBI Taxonomy" id="455432"/>
    <lineage>
        <taxon>Bacteria</taxon>
        <taxon>Bacillati</taxon>
        <taxon>Actinomycetota</taxon>
        <taxon>Actinomycetes</taxon>
        <taxon>Mycobacteriales</taxon>
        <taxon>Nocardiaceae</taxon>
        <taxon>Nocardia</taxon>
    </lineage>
</organism>
<dbReference type="OrthoDB" id="4559413at2"/>
<evidence type="ECO:0008006" key="3">
    <source>
        <dbReference type="Google" id="ProtNLM"/>
    </source>
</evidence>
<dbReference type="STRING" id="455432.AWN90_36730"/>
<name>A0A164LBJ5_9NOCA</name>
<protein>
    <recommendedName>
        <fullName evidence="3">Resolvase/invertase-type recombinase catalytic domain-containing protein</fullName>
    </recommendedName>
</protein>